<name>A0AAT9FPS2_9BACT</name>
<evidence type="ECO:0000313" key="2">
    <source>
        <dbReference type="EMBL" id="BDS07988.1"/>
    </source>
</evidence>
<sequence length="182" mass="20391">MKSIMTLMTSVLGLLALASFSQADELSDVQGKLFPLKKEYRKFLPKIDRFNNPKWKEANMASIKASAAVGKMIDTHPDLEELRQKKAKASAAYQEARKGDNKELTAKLQREAQDASGALHREGFKLQEVKDLQAASIEARRKVEAIQYDMVAALGGEAKEVAEKLRALEIRYRELLAAKEKK</sequence>
<feature type="signal peptide" evidence="1">
    <location>
        <begin position="1"/>
        <end position="23"/>
    </location>
</feature>
<keyword evidence="1" id="KW-0732">Signal</keyword>
<reference evidence="2" key="1">
    <citation type="submission" date="2024-07" db="EMBL/GenBank/DDBJ databases">
        <title>Complete genome sequence of Verrucomicrobiaceae bacterium NT6N.</title>
        <authorList>
            <person name="Huang C."/>
            <person name="Takami H."/>
            <person name="Hamasaki K."/>
        </authorList>
    </citation>
    <scope>NUCLEOTIDE SEQUENCE</scope>
    <source>
        <strain evidence="2">NT6N</strain>
    </source>
</reference>
<evidence type="ECO:0000256" key="1">
    <source>
        <dbReference type="SAM" id="SignalP"/>
    </source>
</evidence>
<dbReference type="EMBL" id="AP026866">
    <property type="protein sequence ID" value="BDS07988.1"/>
    <property type="molecule type" value="Genomic_DNA"/>
</dbReference>
<dbReference type="KEGG" id="osu:NT6N_30280"/>
<protein>
    <submittedName>
        <fullName evidence="2">Uncharacterized protein</fullName>
    </submittedName>
</protein>
<organism evidence="2">
    <name type="scientific">Oceaniferula spumae</name>
    <dbReference type="NCBI Taxonomy" id="2979115"/>
    <lineage>
        <taxon>Bacteria</taxon>
        <taxon>Pseudomonadati</taxon>
        <taxon>Verrucomicrobiota</taxon>
        <taxon>Verrucomicrobiia</taxon>
        <taxon>Verrucomicrobiales</taxon>
        <taxon>Verrucomicrobiaceae</taxon>
        <taxon>Oceaniferula</taxon>
    </lineage>
</organism>
<dbReference type="AlphaFoldDB" id="A0AAT9FPS2"/>
<gene>
    <name evidence="2" type="ORF">NT6N_30280</name>
</gene>
<accession>A0AAT9FPS2</accession>
<feature type="chain" id="PRO_5043523864" evidence="1">
    <location>
        <begin position="24"/>
        <end position="182"/>
    </location>
</feature>
<proteinExistence type="predicted"/>